<evidence type="ECO:0000256" key="1">
    <source>
        <dbReference type="SAM" id="MobiDB-lite"/>
    </source>
</evidence>
<keyword evidence="3" id="KW-1185">Reference proteome</keyword>
<evidence type="ECO:0000313" key="2">
    <source>
        <dbReference type="EMBL" id="EJK74860.1"/>
    </source>
</evidence>
<reference evidence="2 3" key="1">
    <citation type="journal article" date="2012" name="Genome Biol.">
        <title>Genome and low-iron response of an oceanic diatom adapted to chronic iron limitation.</title>
        <authorList>
            <person name="Lommer M."/>
            <person name="Specht M."/>
            <person name="Roy A.S."/>
            <person name="Kraemer L."/>
            <person name="Andreson R."/>
            <person name="Gutowska M.A."/>
            <person name="Wolf J."/>
            <person name="Bergner S.V."/>
            <person name="Schilhabel M.B."/>
            <person name="Klostermeier U.C."/>
            <person name="Beiko R.G."/>
            <person name="Rosenstiel P."/>
            <person name="Hippler M."/>
            <person name="Laroche J."/>
        </authorList>
    </citation>
    <scope>NUCLEOTIDE SEQUENCE [LARGE SCALE GENOMIC DNA]</scope>
    <source>
        <strain evidence="2 3">CCMP1005</strain>
    </source>
</reference>
<feature type="compositionally biased region" description="Polar residues" evidence="1">
    <location>
        <begin position="99"/>
        <end position="116"/>
    </location>
</feature>
<comment type="caution">
    <text evidence="2">The sequence shown here is derived from an EMBL/GenBank/DDBJ whole genome shotgun (WGS) entry which is preliminary data.</text>
</comment>
<accession>K0TBI1</accession>
<dbReference type="OrthoDB" id="46542at2759"/>
<name>K0TBI1_THAOC</name>
<gene>
    <name evidence="2" type="ORF">THAOC_03438</name>
</gene>
<evidence type="ECO:0000313" key="3">
    <source>
        <dbReference type="Proteomes" id="UP000266841"/>
    </source>
</evidence>
<protein>
    <submittedName>
        <fullName evidence="2">Uncharacterized protein</fullName>
    </submittedName>
</protein>
<dbReference type="eggNOG" id="ENOG502SU98">
    <property type="taxonomic scope" value="Eukaryota"/>
</dbReference>
<organism evidence="2 3">
    <name type="scientific">Thalassiosira oceanica</name>
    <name type="common">Marine diatom</name>
    <dbReference type="NCBI Taxonomy" id="159749"/>
    <lineage>
        <taxon>Eukaryota</taxon>
        <taxon>Sar</taxon>
        <taxon>Stramenopiles</taxon>
        <taxon>Ochrophyta</taxon>
        <taxon>Bacillariophyta</taxon>
        <taxon>Coscinodiscophyceae</taxon>
        <taxon>Thalassiosirophycidae</taxon>
        <taxon>Thalassiosirales</taxon>
        <taxon>Thalassiosiraceae</taxon>
        <taxon>Thalassiosira</taxon>
    </lineage>
</organism>
<dbReference type="AlphaFoldDB" id="K0TBI1"/>
<feature type="region of interest" description="Disordered" evidence="1">
    <location>
        <begin position="76"/>
        <end position="116"/>
    </location>
</feature>
<sequence>MWASVAPRLTRQTSVIGRGAPISTVSRAAADLVVVGTDGPSATGRGRRYTPPCRPSFGGRETSVLVERTGLLSFSEPQMHGVRRQFSTEKGPDEEGDSARSSQAVEDTSSSGSSQHDAWVQFQQSIAVSGFETGQITKEKDLTKTKTRGGKLNRKRAEKEAEFEAFKRGDQIQLKGGEFPTQRYSDEETERLLAEAYAHIPPRAGKRGTNHLRREKHRWHLKRQYDAKKKHERYEHHLARMKKRHEISVQVYETRTNAPEVCRKDREYQERVLDMWAVMNGHAQPGQGSKESAAT</sequence>
<dbReference type="EMBL" id="AGNL01003312">
    <property type="protein sequence ID" value="EJK74860.1"/>
    <property type="molecule type" value="Genomic_DNA"/>
</dbReference>
<dbReference type="Proteomes" id="UP000266841">
    <property type="component" value="Unassembled WGS sequence"/>
</dbReference>
<proteinExistence type="predicted"/>